<protein>
    <submittedName>
        <fullName evidence="3">Putative transcriptional regulator</fullName>
    </submittedName>
</protein>
<dbReference type="eggNOG" id="COG1476">
    <property type="taxonomic scope" value="Bacteria"/>
</dbReference>
<dbReference type="Pfam" id="PF01381">
    <property type="entry name" value="HTH_3"/>
    <property type="match status" value="1"/>
</dbReference>
<keyword evidence="4" id="KW-1185">Reference proteome</keyword>
<dbReference type="InterPro" id="IPR010982">
    <property type="entry name" value="Lambda_DNA-bd_dom_sf"/>
</dbReference>
<dbReference type="Proteomes" id="UP000183918">
    <property type="component" value="Unassembled WGS sequence"/>
</dbReference>
<dbReference type="PROSITE" id="PS50943">
    <property type="entry name" value="HTH_CROC1"/>
    <property type="match status" value="1"/>
</dbReference>
<evidence type="ECO:0000256" key="1">
    <source>
        <dbReference type="ARBA" id="ARBA00023125"/>
    </source>
</evidence>
<evidence type="ECO:0000313" key="4">
    <source>
        <dbReference type="Proteomes" id="UP000183918"/>
    </source>
</evidence>
<keyword evidence="1" id="KW-0238">DNA-binding</keyword>
<proteinExistence type="predicted"/>
<dbReference type="PANTHER" id="PTHR46558:SF4">
    <property type="entry name" value="DNA-BIDING PHAGE PROTEIN"/>
    <property type="match status" value="1"/>
</dbReference>
<dbReference type="OrthoDB" id="48775at2"/>
<dbReference type="Gene3D" id="1.10.260.40">
    <property type="entry name" value="lambda repressor-like DNA-binding domains"/>
    <property type="match status" value="1"/>
</dbReference>
<reference evidence="3 4" key="1">
    <citation type="submission" date="2016-10" db="EMBL/GenBank/DDBJ databases">
        <authorList>
            <person name="de Groot N.N."/>
        </authorList>
    </citation>
    <scope>NUCLEOTIDE SEQUENCE [LARGE SCALE GENOMIC DNA]</scope>
    <source>
        <strain evidence="3 4">DSM 14045</strain>
    </source>
</reference>
<dbReference type="InterPro" id="IPR001387">
    <property type="entry name" value="Cro/C1-type_HTH"/>
</dbReference>
<dbReference type="CDD" id="cd00093">
    <property type="entry name" value="HTH_XRE"/>
    <property type="match status" value="1"/>
</dbReference>
<organism evidence="3 4">
    <name type="scientific">Lachnobacterium bovis DSM 14045</name>
    <dbReference type="NCBI Taxonomy" id="1122142"/>
    <lineage>
        <taxon>Bacteria</taxon>
        <taxon>Bacillati</taxon>
        <taxon>Bacillota</taxon>
        <taxon>Clostridia</taxon>
        <taxon>Lachnospirales</taxon>
        <taxon>Lachnospiraceae</taxon>
        <taxon>Lachnobacterium</taxon>
    </lineage>
</organism>
<dbReference type="AlphaFoldDB" id="A0A1H3MXB2"/>
<name>A0A1H3MXB2_9FIRM</name>
<dbReference type="GO" id="GO:0003677">
    <property type="term" value="F:DNA binding"/>
    <property type="evidence" value="ECO:0007669"/>
    <property type="project" value="UniProtKB-KW"/>
</dbReference>
<evidence type="ECO:0000259" key="2">
    <source>
        <dbReference type="PROSITE" id="PS50943"/>
    </source>
</evidence>
<dbReference type="SMART" id="SM00530">
    <property type="entry name" value="HTH_XRE"/>
    <property type="match status" value="1"/>
</dbReference>
<dbReference type="RefSeq" id="WP_022750258.1">
    <property type="nucleotide sequence ID" value="NZ_FNPG01000041.1"/>
</dbReference>
<dbReference type="PANTHER" id="PTHR46558">
    <property type="entry name" value="TRACRIPTIONAL REGULATORY PROTEIN-RELATED-RELATED"/>
    <property type="match status" value="1"/>
</dbReference>
<gene>
    <name evidence="3" type="ORF">SAMN02910414_02415</name>
</gene>
<dbReference type="EMBL" id="FNPG01000041">
    <property type="protein sequence ID" value="SDY80609.1"/>
    <property type="molecule type" value="Genomic_DNA"/>
</dbReference>
<dbReference type="STRING" id="1122142.SAMN02910414_02415"/>
<dbReference type="SUPFAM" id="SSF47413">
    <property type="entry name" value="lambda repressor-like DNA-binding domains"/>
    <property type="match status" value="1"/>
</dbReference>
<feature type="domain" description="HTH cro/C1-type" evidence="2">
    <location>
        <begin position="5"/>
        <end position="59"/>
    </location>
</feature>
<evidence type="ECO:0000313" key="3">
    <source>
        <dbReference type="EMBL" id="SDY80609.1"/>
    </source>
</evidence>
<sequence length="71" mass="8184">MENYVEKLRKERGLNQEEFAKIIRVSRQTISSIENGKYNPSLDLAFTIADYFGMTIEDIFIHKGGGNDENK</sequence>
<accession>A0A1H3MXB2</accession>